<reference evidence="12" key="1">
    <citation type="submission" date="2025-08" db="UniProtKB">
        <authorList>
            <consortium name="RefSeq"/>
        </authorList>
    </citation>
    <scope>IDENTIFICATION</scope>
    <source>
        <tissue evidence="12">Whole organism</tissue>
    </source>
</reference>
<dbReference type="PANTHER" id="PTHR46149:SF7">
    <property type="entry name" value="GTP-BINDING PROTEIN DI-RAS2"/>
    <property type="match status" value="1"/>
</dbReference>
<feature type="region of interest" description="Disordered" evidence="10">
    <location>
        <begin position="33"/>
        <end position="74"/>
    </location>
</feature>
<evidence type="ECO:0000256" key="10">
    <source>
        <dbReference type="SAM" id="MobiDB-lite"/>
    </source>
</evidence>
<dbReference type="Pfam" id="PF00071">
    <property type="entry name" value="Ras"/>
    <property type="match status" value="1"/>
</dbReference>
<comment type="similarity">
    <text evidence="9">Belongs to the small GTPase superfamily. RasD family.</text>
</comment>
<name>A0A8B7PKP4_HYAAZ</name>
<dbReference type="GO" id="GO:0003924">
    <property type="term" value="F:GTPase activity"/>
    <property type="evidence" value="ECO:0007669"/>
    <property type="project" value="InterPro"/>
</dbReference>
<dbReference type="PROSITE" id="PS51421">
    <property type="entry name" value="RAS"/>
    <property type="match status" value="1"/>
</dbReference>
<keyword evidence="11" id="KW-1185">Reference proteome</keyword>
<evidence type="ECO:0000256" key="1">
    <source>
        <dbReference type="ARBA" id="ARBA00004193"/>
    </source>
</evidence>
<dbReference type="GeneID" id="108682148"/>
<dbReference type="RefSeq" id="XP_018026754.1">
    <property type="nucleotide sequence ID" value="XM_018171265.2"/>
</dbReference>
<evidence type="ECO:0000256" key="9">
    <source>
        <dbReference type="ARBA" id="ARBA00038061"/>
    </source>
</evidence>
<evidence type="ECO:0000256" key="7">
    <source>
        <dbReference type="ARBA" id="ARBA00023288"/>
    </source>
</evidence>
<dbReference type="GO" id="GO:0005525">
    <property type="term" value="F:GTP binding"/>
    <property type="evidence" value="ECO:0007669"/>
    <property type="project" value="UniProtKB-KW"/>
</dbReference>
<dbReference type="PANTHER" id="PTHR46149">
    <property type="entry name" value="MIP08469P"/>
    <property type="match status" value="1"/>
</dbReference>
<keyword evidence="2" id="KW-1003">Cell membrane</keyword>
<evidence type="ECO:0000313" key="11">
    <source>
        <dbReference type="Proteomes" id="UP000694843"/>
    </source>
</evidence>
<dbReference type="PRINTS" id="PR00449">
    <property type="entry name" value="RASTRNSFRMNG"/>
</dbReference>
<keyword evidence="6" id="KW-0472">Membrane</keyword>
<keyword evidence="8" id="KW-0636">Prenylation</keyword>
<dbReference type="GO" id="GO:0005886">
    <property type="term" value="C:plasma membrane"/>
    <property type="evidence" value="ECO:0007669"/>
    <property type="project" value="UniProtKB-SubCell"/>
</dbReference>
<comment type="subcellular location">
    <subcellularLocation>
        <location evidence="1">Cell membrane</location>
        <topology evidence="1">Lipid-anchor</topology>
    </subcellularLocation>
</comment>
<evidence type="ECO:0000256" key="4">
    <source>
        <dbReference type="ARBA" id="ARBA00022741"/>
    </source>
</evidence>
<evidence type="ECO:0000256" key="6">
    <source>
        <dbReference type="ARBA" id="ARBA00023136"/>
    </source>
</evidence>
<dbReference type="OrthoDB" id="265044at2759"/>
<dbReference type="FunFam" id="3.40.50.300:FF:000475">
    <property type="entry name" value="GTP-binding protein Rhes"/>
    <property type="match status" value="1"/>
</dbReference>
<organism evidence="11 12">
    <name type="scientific">Hyalella azteca</name>
    <name type="common">Amphipod</name>
    <dbReference type="NCBI Taxonomy" id="294128"/>
    <lineage>
        <taxon>Eukaryota</taxon>
        <taxon>Metazoa</taxon>
        <taxon>Ecdysozoa</taxon>
        <taxon>Arthropoda</taxon>
        <taxon>Crustacea</taxon>
        <taxon>Multicrustacea</taxon>
        <taxon>Malacostraca</taxon>
        <taxon>Eumalacostraca</taxon>
        <taxon>Peracarida</taxon>
        <taxon>Amphipoda</taxon>
        <taxon>Senticaudata</taxon>
        <taxon>Talitrida</taxon>
        <taxon>Talitroidea</taxon>
        <taxon>Hyalellidae</taxon>
        <taxon>Hyalella</taxon>
    </lineage>
</organism>
<evidence type="ECO:0000313" key="12">
    <source>
        <dbReference type="RefSeq" id="XP_018026754.1"/>
    </source>
</evidence>
<keyword evidence="3" id="KW-0488">Methylation</keyword>
<evidence type="ECO:0000256" key="5">
    <source>
        <dbReference type="ARBA" id="ARBA00023134"/>
    </source>
</evidence>
<evidence type="ECO:0000256" key="8">
    <source>
        <dbReference type="ARBA" id="ARBA00023289"/>
    </source>
</evidence>
<keyword evidence="7" id="KW-0449">Lipoprotein</keyword>
<accession>A0A8B7PKP4</accession>
<dbReference type="SMART" id="SM00173">
    <property type="entry name" value="RAS"/>
    <property type="match status" value="1"/>
</dbReference>
<evidence type="ECO:0000256" key="2">
    <source>
        <dbReference type="ARBA" id="ARBA00022475"/>
    </source>
</evidence>
<dbReference type="InterPro" id="IPR027417">
    <property type="entry name" value="P-loop_NTPase"/>
</dbReference>
<dbReference type="NCBIfam" id="TIGR00231">
    <property type="entry name" value="small_GTP"/>
    <property type="match status" value="1"/>
</dbReference>
<dbReference type="SMART" id="SM00175">
    <property type="entry name" value="RAB"/>
    <property type="match status" value="1"/>
</dbReference>
<evidence type="ECO:0000256" key="3">
    <source>
        <dbReference type="ARBA" id="ARBA00022481"/>
    </source>
</evidence>
<proteinExistence type="inferred from homology"/>
<dbReference type="InterPro" id="IPR001806">
    <property type="entry name" value="Small_GTPase"/>
</dbReference>
<dbReference type="SMART" id="SM00174">
    <property type="entry name" value="RHO"/>
    <property type="match status" value="1"/>
</dbReference>
<dbReference type="Gene3D" id="3.40.50.300">
    <property type="entry name" value="P-loop containing nucleotide triphosphate hydrolases"/>
    <property type="match status" value="1"/>
</dbReference>
<dbReference type="AlphaFoldDB" id="A0A8B7PKP4"/>
<feature type="compositionally biased region" description="Basic and acidic residues" evidence="10">
    <location>
        <begin position="45"/>
        <end position="70"/>
    </location>
</feature>
<keyword evidence="4" id="KW-0547">Nucleotide-binding</keyword>
<dbReference type="PROSITE" id="PS51419">
    <property type="entry name" value="RAB"/>
    <property type="match status" value="1"/>
</dbReference>
<dbReference type="Proteomes" id="UP000694843">
    <property type="component" value="Unplaced"/>
</dbReference>
<dbReference type="KEGG" id="hazt:108682148"/>
<gene>
    <name evidence="12" type="primary">LOC108682148</name>
</gene>
<keyword evidence="5" id="KW-0342">GTP-binding</keyword>
<dbReference type="SUPFAM" id="SSF52540">
    <property type="entry name" value="P-loop containing nucleoside triphosphate hydrolases"/>
    <property type="match status" value="1"/>
</dbReference>
<dbReference type="InterPro" id="IPR005225">
    <property type="entry name" value="Small_GTP-bd"/>
</dbReference>
<protein>
    <submittedName>
        <fullName evidence="12">Ras-related protein Rap-2b</fullName>
    </submittedName>
</protein>
<dbReference type="OMA" id="DFRPPMN"/>
<dbReference type="InterPro" id="IPR052236">
    <property type="entry name" value="Small_GTPase_RasD"/>
</dbReference>
<sequence>MALNCGGCFALHGVRAPVGMKARHFARRFSLQPLSLPRENSTESSNKDDKPDRSSGDRHTSHPQRGDRRHASGSAACIESTKDCEKFKKKYRVVVMGPARVGKTAIINQFLYDTFNPKYIKTIEEMHHGEYEISSMCLTLEILDTSGSYEFPAMRDLSVKCADAFILVYSITDAESFEEVRRIREYILALKKSPVPMVVVGNKTDCEEDRCIALETAETTVLMDWENGFIEASAKNNHNVLQIFKELLNQAKIKYALSPAVKRRRQSMPNVGLQVTPAQLNHLNLIKLKTSSKRNSCAIQ</sequence>